<dbReference type="Proteomes" id="UP000187203">
    <property type="component" value="Unassembled WGS sequence"/>
</dbReference>
<proteinExistence type="predicted"/>
<evidence type="ECO:0000313" key="3">
    <source>
        <dbReference type="Proteomes" id="UP000187203"/>
    </source>
</evidence>
<name>A0A1R3JW41_9ROSI</name>
<gene>
    <name evidence="2" type="ORF">COLO4_13524</name>
</gene>
<dbReference type="EMBL" id="AWUE01015193">
    <property type="protein sequence ID" value="OMO99079.1"/>
    <property type="molecule type" value="Genomic_DNA"/>
</dbReference>
<protein>
    <submittedName>
        <fullName evidence="2">Uncharacterized protein</fullName>
    </submittedName>
</protein>
<feature type="compositionally biased region" description="Basic residues" evidence="1">
    <location>
        <begin position="35"/>
        <end position="51"/>
    </location>
</feature>
<sequence length="90" mass="10330">MVRPRKQQKPQRASGSGFVENALQKLEEEQENRKTMVKKPKQQPKKGKKKVVQNIDGKGKEEDERLAPTLKGLSYDFKFLANQYLPGAIF</sequence>
<dbReference type="AlphaFoldDB" id="A0A1R3JW41"/>
<organism evidence="2 3">
    <name type="scientific">Corchorus olitorius</name>
    <dbReference type="NCBI Taxonomy" id="93759"/>
    <lineage>
        <taxon>Eukaryota</taxon>
        <taxon>Viridiplantae</taxon>
        <taxon>Streptophyta</taxon>
        <taxon>Embryophyta</taxon>
        <taxon>Tracheophyta</taxon>
        <taxon>Spermatophyta</taxon>
        <taxon>Magnoliopsida</taxon>
        <taxon>eudicotyledons</taxon>
        <taxon>Gunneridae</taxon>
        <taxon>Pentapetalae</taxon>
        <taxon>rosids</taxon>
        <taxon>malvids</taxon>
        <taxon>Malvales</taxon>
        <taxon>Malvaceae</taxon>
        <taxon>Grewioideae</taxon>
        <taxon>Apeibeae</taxon>
        <taxon>Corchorus</taxon>
    </lineage>
</organism>
<feature type="compositionally biased region" description="Basic and acidic residues" evidence="1">
    <location>
        <begin position="25"/>
        <end position="34"/>
    </location>
</feature>
<evidence type="ECO:0000256" key="1">
    <source>
        <dbReference type="SAM" id="MobiDB-lite"/>
    </source>
</evidence>
<comment type="caution">
    <text evidence="2">The sequence shown here is derived from an EMBL/GenBank/DDBJ whole genome shotgun (WGS) entry which is preliminary data.</text>
</comment>
<keyword evidence="3" id="KW-1185">Reference proteome</keyword>
<feature type="region of interest" description="Disordered" evidence="1">
    <location>
        <begin position="1"/>
        <end position="63"/>
    </location>
</feature>
<evidence type="ECO:0000313" key="2">
    <source>
        <dbReference type="EMBL" id="OMO99079.1"/>
    </source>
</evidence>
<accession>A0A1R3JW41</accession>
<reference evidence="3" key="1">
    <citation type="submission" date="2013-09" db="EMBL/GenBank/DDBJ databases">
        <title>Corchorus olitorius genome sequencing.</title>
        <authorList>
            <person name="Alam M."/>
            <person name="Haque M.S."/>
            <person name="Islam M.S."/>
            <person name="Emdad E.M."/>
            <person name="Islam M.M."/>
            <person name="Ahmed B."/>
            <person name="Halim A."/>
            <person name="Hossen Q.M.M."/>
            <person name="Hossain M.Z."/>
            <person name="Ahmed R."/>
            <person name="Khan M.M."/>
            <person name="Islam R."/>
            <person name="Rashid M.M."/>
            <person name="Khan S.A."/>
            <person name="Rahman M.S."/>
            <person name="Alam M."/>
            <person name="Yahiya A.S."/>
            <person name="Khan M.S."/>
            <person name="Azam M.S."/>
            <person name="Haque T."/>
            <person name="Lashkar M.Z.H."/>
            <person name="Akhand A.I."/>
            <person name="Morshed G."/>
            <person name="Roy S."/>
            <person name="Uddin K.S."/>
            <person name="Rabeya T."/>
            <person name="Hossain A.S."/>
            <person name="Chowdhury A."/>
            <person name="Snigdha A.R."/>
            <person name="Mortoza M.S."/>
            <person name="Matin S.A."/>
            <person name="Hoque S.M.E."/>
            <person name="Islam M.K."/>
            <person name="Roy D.K."/>
            <person name="Haider R."/>
            <person name="Moosa M.M."/>
            <person name="Elias S.M."/>
            <person name="Hasan A.M."/>
            <person name="Jahan S."/>
            <person name="Shafiuddin M."/>
            <person name="Mahmood N."/>
            <person name="Shommy N.S."/>
        </authorList>
    </citation>
    <scope>NUCLEOTIDE SEQUENCE [LARGE SCALE GENOMIC DNA]</scope>
    <source>
        <strain evidence="3">cv. O-4</strain>
    </source>
</reference>